<dbReference type="Gene3D" id="1.25.40.10">
    <property type="entry name" value="Tetratricopeptide repeat domain"/>
    <property type="match status" value="2"/>
</dbReference>
<dbReference type="KEGG" id="clec:106665733"/>
<sequence length="354" mass="41001">MFRLAAKFFVRSSGNVFSHERNRLRLRNRTVRNHGSRRLEAFLPSGYFESEPNNESDCRRRRFADVMLVSGIFSFLNKREEPDGESELITTIKRAVLLIQRDEFKPAEQMLHVALKLAQEQQNADGITYIYDLLANLAFAQGQFSKAEKLFIQVMQRIIAAGSKEDDLKLLHMSLKLAKIFEEKKQFVEAEEGYKYCLKNLGEKVDQGTDEDTLLLWAMTLDWYARFLLDRERFSEALNYFNQAYQMSLKVNGEVHEQTVVLLNDLGTISYLIGDADSAMTFLTKAVEIGKHLPNMWDLSSVYINLGNIYMQKKMFEEAKKHCKEGWQNATRHNNQEGVNEANVCLQQLSHMIK</sequence>
<dbReference type="EnsemblMetazoa" id="XM_014392399.2">
    <property type="protein sequence ID" value="XP_014247885.1"/>
    <property type="gene ID" value="LOC106665733"/>
</dbReference>
<dbReference type="Proteomes" id="UP000494040">
    <property type="component" value="Unassembled WGS sequence"/>
</dbReference>
<dbReference type="AlphaFoldDB" id="A0A8I6RTM4"/>
<dbReference type="Pfam" id="PF13181">
    <property type="entry name" value="TPR_8"/>
    <property type="match status" value="1"/>
</dbReference>
<reference evidence="7" key="1">
    <citation type="submission" date="2022-01" db="UniProtKB">
        <authorList>
            <consortium name="EnsemblMetazoa"/>
        </authorList>
    </citation>
    <scope>IDENTIFICATION</scope>
</reference>
<dbReference type="Pfam" id="PF13424">
    <property type="entry name" value="TPR_12"/>
    <property type="match status" value="1"/>
</dbReference>
<evidence type="ECO:0000313" key="8">
    <source>
        <dbReference type="Proteomes" id="UP000494040"/>
    </source>
</evidence>
<dbReference type="SUPFAM" id="SSF48452">
    <property type="entry name" value="TPR-like"/>
    <property type="match status" value="2"/>
</dbReference>
<dbReference type="OMA" id="AQLGYDW"/>
<keyword evidence="5" id="KW-0809">Transit peptide</keyword>
<evidence type="ECO:0000256" key="3">
    <source>
        <dbReference type="ARBA" id="ARBA00022737"/>
    </source>
</evidence>
<dbReference type="Pfam" id="PF13374">
    <property type="entry name" value="TPR_10"/>
    <property type="match status" value="1"/>
</dbReference>
<proteinExistence type="inferred from homology"/>
<gene>
    <name evidence="7" type="primary">106665733</name>
</gene>
<dbReference type="PANTHER" id="PTHR13143">
    <property type="entry name" value="TETRATRICOPEPTIDE REPEAT PROTEIN 19"/>
    <property type="match status" value="1"/>
</dbReference>
<evidence type="ECO:0000256" key="5">
    <source>
        <dbReference type="ARBA" id="ARBA00022946"/>
    </source>
</evidence>
<evidence type="ECO:0000256" key="2">
    <source>
        <dbReference type="ARBA" id="ARBA00008219"/>
    </source>
</evidence>
<dbReference type="GO" id="GO:0005743">
    <property type="term" value="C:mitochondrial inner membrane"/>
    <property type="evidence" value="ECO:0007669"/>
    <property type="project" value="TreeGrafter"/>
</dbReference>
<dbReference type="PANTHER" id="PTHR13143:SF6">
    <property type="entry name" value="TETRATRICOPEPTIDE REPEAT PROTEIN 19, MITOCHONDRIAL"/>
    <property type="match status" value="1"/>
</dbReference>
<dbReference type="GO" id="GO:0034551">
    <property type="term" value="P:mitochondrial respiratory chain complex III assembly"/>
    <property type="evidence" value="ECO:0007669"/>
    <property type="project" value="InterPro"/>
</dbReference>
<keyword evidence="8" id="KW-1185">Reference proteome</keyword>
<protein>
    <recommendedName>
        <fullName evidence="9">Tetratricopeptide repeat protein 19 homolog, mitochondrial</fullName>
    </recommendedName>
</protein>
<organism evidence="7 8">
    <name type="scientific">Cimex lectularius</name>
    <name type="common">Bed bug</name>
    <name type="synonym">Acanthia lectularia</name>
    <dbReference type="NCBI Taxonomy" id="79782"/>
    <lineage>
        <taxon>Eukaryota</taxon>
        <taxon>Metazoa</taxon>
        <taxon>Ecdysozoa</taxon>
        <taxon>Arthropoda</taxon>
        <taxon>Hexapoda</taxon>
        <taxon>Insecta</taxon>
        <taxon>Pterygota</taxon>
        <taxon>Neoptera</taxon>
        <taxon>Paraneoptera</taxon>
        <taxon>Hemiptera</taxon>
        <taxon>Heteroptera</taxon>
        <taxon>Panheteroptera</taxon>
        <taxon>Cimicomorpha</taxon>
        <taxon>Cimicidae</taxon>
        <taxon>Cimex</taxon>
    </lineage>
</organism>
<evidence type="ECO:0000313" key="7">
    <source>
        <dbReference type="EnsemblMetazoa" id="XP_014247885.1"/>
    </source>
</evidence>
<evidence type="ECO:0000256" key="6">
    <source>
        <dbReference type="ARBA" id="ARBA00023128"/>
    </source>
</evidence>
<dbReference type="InterPro" id="IPR040395">
    <property type="entry name" value="TTC19"/>
</dbReference>
<comment type="similarity">
    <text evidence="2">Belongs to the TTC19 family.</text>
</comment>
<dbReference type="InterPro" id="IPR011990">
    <property type="entry name" value="TPR-like_helical_dom_sf"/>
</dbReference>
<evidence type="ECO:0000256" key="4">
    <source>
        <dbReference type="ARBA" id="ARBA00022803"/>
    </source>
</evidence>
<dbReference type="SMART" id="SM00028">
    <property type="entry name" value="TPR"/>
    <property type="match status" value="3"/>
</dbReference>
<evidence type="ECO:0008006" key="9">
    <source>
        <dbReference type="Google" id="ProtNLM"/>
    </source>
</evidence>
<keyword evidence="6" id="KW-0496">Mitochondrion</keyword>
<keyword evidence="4" id="KW-0802">TPR repeat</keyword>
<keyword evidence="3" id="KW-0677">Repeat</keyword>
<dbReference type="OrthoDB" id="5986190at2759"/>
<dbReference type="InterPro" id="IPR019734">
    <property type="entry name" value="TPR_rpt"/>
</dbReference>
<evidence type="ECO:0000256" key="1">
    <source>
        <dbReference type="ARBA" id="ARBA00004173"/>
    </source>
</evidence>
<name>A0A8I6RTM4_CIMLE</name>
<accession>A0A8I6RTM4</accession>
<comment type="subcellular location">
    <subcellularLocation>
        <location evidence="1">Mitochondrion</location>
    </subcellularLocation>
</comment>